<accession>E3LID5</accession>
<feature type="chain" id="PRO_5003174676" description="DUF19 domain-containing protein" evidence="2">
    <location>
        <begin position="22"/>
        <end position="259"/>
    </location>
</feature>
<evidence type="ECO:0000256" key="2">
    <source>
        <dbReference type="SAM" id="SignalP"/>
    </source>
</evidence>
<evidence type="ECO:0008006" key="5">
    <source>
        <dbReference type="Google" id="ProtNLM"/>
    </source>
</evidence>
<sequence>MPSSPQFLLLLFLSLIPLSHSGSSRRYGLDRWKTGCTAVGEFDMSYCDWIVGMKNIWRHNSIAWWPDQTKNMSYVELKRHCDDSFVSFSYSFCFSRKYCQVCLENTGCYKDFVNYQELDKCVDDVFWLGPMHFCEKKLREVLDSTPDQLAPCVKEYLKNKNPDKFDCLSIHEKGQCFLADVEKHCEPKLLPMYKEHQSLRLFNRACDGRLRYKDWDYNGAQNDALQFNVFSVKASDPKRGILKNPDVEETTDGNNSTEV</sequence>
<dbReference type="AlphaFoldDB" id="E3LID5"/>
<name>E3LID5_CAERE</name>
<dbReference type="HOGENOM" id="CLU_093967_0_0_1"/>
<reference evidence="3" key="1">
    <citation type="submission" date="2007-07" db="EMBL/GenBank/DDBJ databases">
        <title>PCAP assembly of the Caenorhabditis remanei genome.</title>
        <authorList>
            <consortium name="The Caenorhabditis remanei Sequencing Consortium"/>
            <person name="Wilson R.K."/>
        </authorList>
    </citation>
    <scope>NUCLEOTIDE SEQUENCE [LARGE SCALE GENOMIC DNA]</scope>
    <source>
        <strain evidence="3">PB4641</strain>
    </source>
</reference>
<evidence type="ECO:0000313" key="3">
    <source>
        <dbReference type="EMBL" id="EFO95268.1"/>
    </source>
</evidence>
<dbReference type="OrthoDB" id="5837320at2759"/>
<proteinExistence type="predicted"/>
<feature type="region of interest" description="Disordered" evidence="1">
    <location>
        <begin position="240"/>
        <end position="259"/>
    </location>
</feature>
<protein>
    <recommendedName>
        <fullName evidence="5">DUF19 domain-containing protein</fullName>
    </recommendedName>
</protein>
<dbReference type="eggNOG" id="ENOG502THES">
    <property type="taxonomic scope" value="Eukaryota"/>
</dbReference>
<dbReference type="Proteomes" id="UP000008281">
    <property type="component" value="Unassembled WGS sequence"/>
</dbReference>
<evidence type="ECO:0000256" key="1">
    <source>
        <dbReference type="SAM" id="MobiDB-lite"/>
    </source>
</evidence>
<dbReference type="InParanoid" id="E3LID5"/>
<keyword evidence="2" id="KW-0732">Signal</keyword>
<dbReference type="EMBL" id="DS268409">
    <property type="protein sequence ID" value="EFO95268.1"/>
    <property type="molecule type" value="Genomic_DNA"/>
</dbReference>
<keyword evidence="4" id="KW-1185">Reference proteome</keyword>
<gene>
    <name evidence="3" type="ORF">CRE_09357</name>
</gene>
<evidence type="ECO:0000313" key="4">
    <source>
        <dbReference type="Proteomes" id="UP000008281"/>
    </source>
</evidence>
<organism evidence="4">
    <name type="scientific">Caenorhabditis remanei</name>
    <name type="common">Caenorhabditis vulgaris</name>
    <dbReference type="NCBI Taxonomy" id="31234"/>
    <lineage>
        <taxon>Eukaryota</taxon>
        <taxon>Metazoa</taxon>
        <taxon>Ecdysozoa</taxon>
        <taxon>Nematoda</taxon>
        <taxon>Chromadorea</taxon>
        <taxon>Rhabditida</taxon>
        <taxon>Rhabditina</taxon>
        <taxon>Rhabditomorpha</taxon>
        <taxon>Rhabditoidea</taxon>
        <taxon>Rhabditidae</taxon>
        <taxon>Peloderinae</taxon>
        <taxon>Caenorhabditis</taxon>
    </lineage>
</organism>
<feature type="signal peptide" evidence="2">
    <location>
        <begin position="1"/>
        <end position="21"/>
    </location>
</feature>
<dbReference type="FunCoup" id="E3LID5">
    <property type="interactions" value="479"/>
</dbReference>